<evidence type="ECO:0000256" key="3">
    <source>
        <dbReference type="ARBA" id="ARBA00023315"/>
    </source>
</evidence>
<evidence type="ECO:0000256" key="1">
    <source>
        <dbReference type="ARBA" id="ARBA00005232"/>
    </source>
</evidence>
<dbReference type="Proteomes" id="UP000241890">
    <property type="component" value="Unassembled WGS sequence"/>
</dbReference>
<feature type="domain" description="Choline/carnitine acyltransferase" evidence="7">
    <location>
        <begin position="44"/>
        <end position="641"/>
    </location>
</feature>
<evidence type="ECO:0000256" key="2">
    <source>
        <dbReference type="ARBA" id="ARBA00022679"/>
    </source>
</evidence>
<protein>
    <submittedName>
        <fullName evidence="8">Carnitine O-palmitoyltransferase 2, mitochondrial</fullName>
    </submittedName>
</protein>
<proteinExistence type="inferred from homology"/>
<evidence type="ECO:0000256" key="5">
    <source>
        <dbReference type="RuleBase" id="RU003801"/>
    </source>
</evidence>
<dbReference type="InterPro" id="IPR023213">
    <property type="entry name" value="CAT-like_dom_sf"/>
</dbReference>
<keyword evidence="3 5" id="KW-0012">Acyltransferase</keyword>
<dbReference type="GO" id="GO:0009437">
    <property type="term" value="P:carnitine metabolic process"/>
    <property type="evidence" value="ECO:0007669"/>
    <property type="project" value="TreeGrafter"/>
</dbReference>
<dbReference type="AlphaFoldDB" id="A0A2R5GKI7"/>
<name>A0A2R5GKI7_9STRA</name>
<comment type="similarity">
    <text evidence="1 5">Belongs to the carnitine/choline acetyltransferase family.</text>
</comment>
<dbReference type="InParanoid" id="A0A2R5GKI7"/>
<reference evidence="8 9" key="1">
    <citation type="submission" date="2017-12" db="EMBL/GenBank/DDBJ databases">
        <title>Sequencing, de novo assembly and annotation of complete genome of a new Thraustochytrid species, strain FCC1311.</title>
        <authorList>
            <person name="Sedici K."/>
            <person name="Godart F."/>
            <person name="Aiese Cigliano R."/>
            <person name="Sanseverino W."/>
            <person name="Barakat M."/>
            <person name="Ortet P."/>
            <person name="Marechal E."/>
            <person name="Cagnac O."/>
            <person name="Amato A."/>
        </authorList>
    </citation>
    <scope>NUCLEOTIDE SEQUENCE [LARGE SCALE GENOMIC DNA]</scope>
</reference>
<dbReference type="EMBL" id="BEYU01000097">
    <property type="protein sequence ID" value="GBG31422.1"/>
    <property type="molecule type" value="Genomic_DNA"/>
</dbReference>
<dbReference type="SUPFAM" id="SSF52777">
    <property type="entry name" value="CoA-dependent acyltransferases"/>
    <property type="match status" value="2"/>
</dbReference>
<dbReference type="OrthoDB" id="240216at2759"/>
<evidence type="ECO:0000259" key="7">
    <source>
        <dbReference type="Pfam" id="PF00755"/>
    </source>
</evidence>
<dbReference type="InterPro" id="IPR039551">
    <property type="entry name" value="Cho/carn_acyl_trans"/>
</dbReference>
<feature type="active site" description="Proton acceptor" evidence="4">
    <location>
        <position position="352"/>
    </location>
</feature>
<evidence type="ECO:0000313" key="9">
    <source>
        <dbReference type="Proteomes" id="UP000241890"/>
    </source>
</evidence>
<dbReference type="InterPro" id="IPR042231">
    <property type="entry name" value="Cho/carn_acyl_trans_2"/>
</dbReference>
<dbReference type="Gene3D" id="3.30.559.70">
    <property type="entry name" value="Choline/Carnitine o-acyltransferase, domain 2"/>
    <property type="match status" value="1"/>
</dbReference>
<evidence type="ECO:0000256" key="4">
    <source>
        <dbReference type="PIRSR" id="PIRSR600542-1"/>
    </source>
</evidence>
<organism evidence="8 9">
    <name type="scientific">Hondaea fermentalgiana</name>
    <dbReference type="NCBI Taxonomy" id="2315210"/>
    <lineage>
        <taxon>Eukaryota</taxon>
        <taxon>Sar</taxon>
        <taxon>Stramenopiles</taxon>
        <taxon>Bigyra</taxon>
        <taxon>Labyrinthulomycetes</taxon>
        <taxon>Thraustochytrida</taxon>
        <taxon>Thraustochytriidae</taxon>
        <taxon>Hondaea</taxon>
    </lineage>
</organism>
<gene>
    <name evidence="8" type="ORF">FCC1311_076462</name>
</gene>
<dbReference type="PANTHER" id="PTHR22589:SF29">
    <property type="entry name" value="MITOCHONDRIAL CARNITINE O-ACETYLTRANSFERASE-RELATED"/>
    <property type="match status" value="1"/>
</dbReference>
<keyword evidence="9" id="KW-1185">Reference proteome</keyword>
<accession>A0A2R5GKI7</accession>
<dbReference type="InterPro" id="IPR000542">
    <property type="entry name" value="Carn_acyl_trans"/>
</dbReference>
<keyword evidence="2 5" id="KW-0808">Transferase</keyword>
<dbReference type="Pfam" id="PF00755">
    <property type="entry name" value="Carn_acyltransf"/>
    <property type="match status" value="1"/>
</dbReference>
<dbReference type="PROSITE" id="PS00440">
    <property type="entry name" value="ACYLTRANSF_C_2"/>
    <property type="match status" value="1"/>
</dbReference>
<dbReference type="PANTHER" id="PTHR22589">
    <property type="entry name" value="CARNITINE O-ACYLTRANSFERASE"/>
    <property type="match status" value="1"/>
</dbReference>
<evidence type="ECO:0000313" key="8">
    <source>
        <dbReference type="EMBL" id="GBG31422.1"/>
    </source>
</evidence>
<dbReference type="GO" id="GO:0004092">
    <property type="term" value="F:carnitine O-acetyltransferase activity"/>
    <property type="evidence" value="ECO:0007669"/>
    <property type="project" value="TreeGrafter"/>
</dbReference>
<feature type="compositionally biased region" description="Low complexity" evidence="6">
    <location>
        <begin position="1"/>
        <end position="15"/>
    </location>
</feature>
<dbReference type="Gene3D" id="3.30.559.10">
    <property type="entry name" value="Chloramphenicol acetyltransferase-like domain"/>
    <property type="match status" value="1"/>
</dbReference>
<sequence length="681" mass="74460">MAATKATAAAAAPAAQTRGDAHVARKPEVASEGTFRYQEELPKLPVPALEATCERFLATVRPLLSSEDMAETEQAVQAFLDDQGPGIQEELLAYAETQDNYVDAFWDDAYLKYLVPVVVNVNPFFVLEDDPSSARNDQIQRAAHLTLSMLKFVKAVRNETMAVDMARKTPLCMSQYRKVLGSARIPGRGDEGDRIETFTDSTHIVVMCHGQLYYFDVVTASGDLLGSVESLASTFERIRANAACVDARKAQASSVGALTGEERAVWGEVRAELEAQDENNASSLALIDAALFVVCLDNCSPTTAQETSANGLRGLSVVDAAGVQRGTVFNRWYDKLCVIVCENGSAQINFEHTPADGHSVLRMVSDVFSDNIIRYAQTISGKLAVPSVLKSVRFDAKKSTSATTQGAQDDTEYTTLPRKLDFVLDDALSQSVASAQERLVRYVEPFKIACLEYKDYGKRFIVSQKLSPDAFVQMSMMAALYAVTGELSNAYESVMTKAFLLGRTEAGRPVTPEAKRFVEMFYSIEVSPEEKLQALEQATKAHSAMTRRCSQGEGVDRHLYALKCLWALQHPDEPVPEIFSSAGYATLGETILSTSNCGNPALKLFGFGPVSEHGVGIGYIIKDQGISLTLCSKSIPVDDMKDTIEAFLDETRSYLLKTRRSGSFRPASNRVRRSGRPGTFV</sequence>
<feature type="region of interest" description="Disordered" evidence="6">
    <location>
        <begin position="1"/>
        <end position="27"/>
    </location>
</feature>
<dbReference type="GO" id="GO:0005739">
    <property type="term" value="C:mitochondrion"/>
    <property type="evidence" value="ECO:0007669"/>
    <property type="project" value="TreeGrafter"/>
</dbReference>
<comment type="caution">
    <text evidence="8">The sequence shown here is derived from an EMBL/GenBank/DDBJ whole genome shotgun (WGS) entry which is preliminary data.</text>
</comment>
<evidence type="ECO:0000256" key="6">
    <source>
        <dbReference type="SAM" id="MobiDB-lite"/>
    </source>
</evidence>